<keyword evidence="2" id="KW-1185">Reference proteome</keyword>
<evidence type="ECO:0000313" key="2">
    <source>
        <dbReference type="Proteomes" id="UP001285908"/>
    </source>
</evidence>
<dbReference type="GeneID" id="87872085"/>
<evidence type="ECO:0000313" key="1">
    <source>
        <dbReference type="EMBL" id="KAK3498812.1"/>
    </source>
</evidence>
<organism evidence="1 2">
    <name type="scientific">Neurospora hispaniola</name>
    <dbReference type="NCBI Taxonomy" id="588809"/>
    <lineage>
        <taxon>Eukaryota</taxon>
        <taxon>Fungi</taxon>
        <taxon>Dikarya</taxon>
        <taxon>Ascomycota</taxon>
        <taxon>Pezizomycotina</taxon>
        <taxon>Sordariomycetes</taxon>
        <taxon>Sordariomycetidae</taxon>
        <taxon>Sordariales</taxon>
        <taxon>Sordariaceae</taxon>
        <taxon>Neurospora</taxon>
    </lineage>
</organism>
<gene>
    <name evidence="1" type="ORF">B0T23DRAFT_308188</name>
</gene>
<feature type="non-terminal residue" evidence="1">
    <location>
        <position position="1"/>
    </location>
</feature>
<proteinExistence type="predicted"/>
<dbReference type="EMBL" id="JAULSX010000001">
    <property type="protein sequence ID" value="KAK3498812.1"/>
    <property type="molecule type" value="Genomic_DNA"/>
</dbReference>
<accession>A0AAJ0IED2</accession>
<comment type="caution">
    <text evidence="1">The sequence shown here is derived from an EMBL/GenBank/DDBJ whole genome shotgun (WGS) entry which is preliminary data.</text>
</comment>
<sequence>EDKRVIICMNELAISTVQLGALPNIVEYLWIGFYDFWKYICYIYIVKEWVICYINKRFNFGYCTISLIESVNRNLKSFIISNTTSNLIYYIKLYCSLYIL</sequence>
<dbReference type="AlphaFoldDB" id="A0AAJ0IED2"/>
<name>A0AAJ0IED2_9PEZI</name>
<reference evidence="1 2" key="1">
    <citation type="journal article" date="2023" name="Mol. Phylogenet. Evol.">
        <title>Genome-scale phylogeny and comparative genomics of the fungal order Sordariales.</title>
        <authorList>
            <person name="Hensen N."/>
            <person name="Bonometti L."/>
            <person name="Westerberg I."/>
            <person name="Brannstrom I.O."/>
            <person name="Guillou S."/>
            <person name="Cros-Aarteil S."/>
            <person name="Calhoun S."/>
            <person name="Haridas S."/>
            <person name="Kuo A."/>
            <person name="Mondo S."/>
            <person name="Pangilinan J."/>
            <person name="Riley R."/>
            <person name="LaButti K."/>
            <person name="Andreopoulos B."/>
            <person name="Lipzen A."/>
            <person name="Chen C."/>
            <person name="Yan M."/>
            <person name="Daum C."/>
            <person name="Ng V."/>
            <person name="Clum A."/>
            <person name="Steindorff A."/>
            <person name="Ohm R.A."/>
            <person name="Martin F."/>
            <person name="Silar P."/>
            <person name="Natvig D.O."/>
            <person name="Lalanne C."/>
            <person name="Gautier V."/>
            <person name="Ament-Velasquez S.L."/>
            <person name="Kruys A."/>
            <person name="Hutchinson M.I."/>
            <person name="Powell A.J."/>
            <person name="Barry K."/>
            <person name="Miller A.N."/>
            <person name="Grigoriev I.V."/>
            <person name="Debuchy R."/>
            <person name="Gladieux P."/>
            <person name="Hiltunen Thoren M."/>
            <person name="Johannesson H."/>
        </authorList>
    </citation>
    <scope>NUCLEOTIDE SEQUENCE [LARGE SCALE GENOMIC DNA]</scope>
    <source>
        <strain evidence="1 2">FGSC 10403</strain>
    </source>
</reference>
<dbReference type="Proteomes" id="UP001285908">
    <property type="component" value="Unassembled WGS sequence"/>
</dbReference>
<dbReference type="RefSeq" id="XP_062696445.1">
    <property type="nucleotide sequence ID" value="XM_062834463.1"/>
</dbReference>
<protein>
    <submittedName>
        <fullName evidence="1">Uncharacterized protein</fullName>
    </submittedName>
</protein>